<evidence type="ECO:0000256" key="7">
    <source>
        <dbReference type="ARBA" id="ARBA00022763"/>
    </source>
</evidence>
<accession>M1VHX2</accession>
<dbReference type="PANTHER" id="PTHR45674:SF4">
    <property type="entry name" value="DNA LIGASE 1"/>
    <property type="match status" value="1"/>
</dbReference>
<keyword evidence="7 14" id="KW-0227">DNA damage</keyword>
<dbReference type="PROSITE" id="PS00697">
    <property type="entry name" value="DNA_LIGASE_A1"/>
    <property type="match status" value="1"/>
</dbReference>
<dbReference type="GO" id="GO:0006310">
    <property type="term" value="P:DNA recombination"/>
    <property type="evidence" value="ECO:0007669"/>
    <property type="project" value="UniProtKB-KW"/>
</dbReference>
<dbReference type="SUPFAM" id="SSF117018">
    <property type="entry name" value="ATP-dependent DNA ligase DNA-binding domain"/>
    <property type="match status" value="1"/>
</dbReference>
<evidence type="ECO:0000256" key="2">
    <source>
        <dbReference type="ARBA" id="ARBA00007572"/>
    </source>
</evidence>
<dbReference type="InterPro" id="IPR012340">
    <property type="entry name" value="NA-bd_OB-fold"/>
</dbReference>
<dbReference type="AlphaFoldDB" id="M1VHX2"/>
<evidence type="ECO:0000256" key="6">
    <source>
        <dbReference type="ARBA" id="ARBA00022741"/>
    </source>
</evidence>
<dbReference type="PANTHER" id="PTHR45674">
    <property type="entry name" value="DNA LIGASE 1/3 FAMILY MEMBER"/>
    <property type="match status" value="1"/>
</dbReference>
<dbReference type="KEGG" id="cme:CYME_CMK235C"/>
<evidence type="ECO:0000313" key="18">
    <source>
        <dbReference type="EMBL" id="BAM80588.1"/>
    </source>
</evidence>
<dbReference type="EC" id="6.5.1.1" evidence="14"/>
<feature type="compositionally biased region" description="Low complexity" evidence="16">
    <location>
        <begin position="1004"/>
        <end position="1017"/>
    </location>
</feature>
<organism evidence="18 19">
    <name type="scientific">Cyanidioschyzon merolae (strain NIES-3377 / 10D)</name>
    <name type="common">Unicellular red alga</name>
    <dbReference type="NCBI Taxonomy" id="280699"/>
    <lineage>
        <taxon>Eukaryota</taxon>
        <taxon>Rhodophyta</taxon>
        <taxon>Bangiophyceae</taxon>
        <taxon>Cyanidiales</taxon>
        <taxon>Cyanidiaceae</taxon>
        <taxon>Cyanidioschyzon</taxon>
    </lineage>
</organism>
<reference evidence="18 19" key="1">
    <citation type="journal article" date="2004" name="Nature">
        <title>Genome sequence of the ultrasmall unicellular red alga Cyanidioschyzon merolae 10D.</title>
        <authorList>
            <person name="Matsuzaki M."/>
            <person name="Misumi O."/>
            <person name="Shin-i T."/>
            <person name="Maruyama S."/>
            <person name="Takahara M."/>
            <person name="Miyagishima S."/>
            <person name="Mori T."/>
            <person name="Nishida K."/>
            <person name="Yagisawa F."/>
            <person name="Nishida K."/>
            <person name="Yoshida Y."/>
            <person name="Nishimura Y."/>
            <person name="Nakao S."/>
            <person name="Kobayashi T."/>
            <person name="Momoyama Y."/>
            <person name="Higashiyama T."/>
            <person name="Minoda A."/>
            <person name="Sano M."/>
            <person name="Nomoto H."/>
            <person name="Oishi K."/>
            <person name="Hayashi H."/>
            <person name="Ohta F."/>
            <person name="Nishizaka S."/>
            <person name="Haga S."/>
            <person name="Miura S."/>
            <person name="Morishita T."/>
            <person name="Kabeya Y."/>
            <person name="Terasawa K."/>
            <person name="Suzuki Y."/>
            <person name="Ishii Y."/>
            <person name="Asakawa S."/>
            <person name="Takano H."/>
            <person name="Ohta N."/>
            <person name="Kuroiwa H."/>
            <person name="Tanaka K."/>
            <person name="Shimizu N."/>
            <person name="Sugano S."/>
            <person name="Sato N."/>
            <person name="Nozaki H."/>
            <person name="Ogasawara N."/>
            <person name="Kohara Y."/>
            <person name="Kuroiwa T."/>
        </authorList>
    </citation>
    <scope>NUCLEOTIDE SEQUENCE [LARGE SCALE GENOMIC DNA]</scope>
    <source>
        <strain evidence="18 19">10D</strain>
    </source>
</reference>
<dbReference type="Pfam" id="PF04675">
    <property type="entry name" value="DNA_ligase_A_N"/>
    <property type="match status" value="1"/>
</dbReference>
<feature type="region of interest" description="Disordered" evidence="16">
    <location>
        <begin position="187"/>
        <end position="368"/>
    </location>
</feature>
<dbReference type="GO" id="GO:0005634">
    <property type="term" value="C:nucleus"/>
    <property type="evidence" value="ECO:0007669"/>
    <property type="project" value="UniProtKB-SubCell"/>
</dbReference>
<dbReference type="GO" id="GO:0003910">
    <property type="term" value="F:DNA ligase (ATP) activity"/>
    <property type="evidence" value="ECO:0007669"/>
    <property type="project" value="UniProtKB-EC"/>
</dbReference>
<dbReference type="Gene3D" id="2.40.50.140">
    <property type="entry name" value="Nucleic acid-binding proteins"/>
    <property type="match status" value="1"/>
</dbReference>
<gene>
    <name evidence="18" type="ORF">CYME_CMK235C</name>
</gene>
<dbReference type="FunFam" id="3.30.470.30:FF:000002">
    <property type="entry name" value="DNA ligase"/>
    <property type="match status" value="1"/>
</dbReference>
<evidence type="ECO:0000256" key="13">
    <source>
        <dbReference type="ARBA" id="ARBA00034003"/>
    </source>
</evidence>
<dbReference type="Pfam" id="PF04679">
    <property type="entry name" value="DNA_ligase_A_C"/>
    <property type="match status" value="1"/>
</dbReference>
<dbReference type="GO" id="GO:0003677">
    <property type="term" value="F:DNA binding"/>
    <property type="evidence" value="ECO:0007669"/>
    <property type="project" value="InterPro"/>
</dbReference>
<dbReference type="RefSeq" id="XP_005536624.1">
    <property type="nucleotide sequence ID" value="XM_005536567.1"/>
</dbReference>
<comment type="subcellular location">
    <subcellularLocation>
        <location evidence="1">Nucleus</location>
    </subcellularLocation>
</comment>
<feature type="compositionally biased region" description="Basic residues" evidence="16">
    <location>
        <begin position="341"/>
        <end position="355"/>
    </location>
</feature>
<proteinExistence type="inferred from homology"/>
<dbReference type="InterPro" id="IPR016059">
    <property type="entry name" value="DNA_ligase_ATP-dep_CS"/>
</dbReference>
<protein>
    <recommendedName>
        <fullName evidence="14">DNA ligase</fullName>
        <ecNumber evidence="14">6.5.1.1</ecNumber>
    </recommendedName>
</protein>
<dbReference type="OrthoDB" id="206088at2759"/>
<evidence type="ECO:0000256" key="15">
    <source>
        <dbReference type="RuleBase" id="RU004196"/>
    </source>
</evidence>
<keyword evidence="3 14" id="KW-0436">Ligase</keyword>
<dbReference type="GO" id="GO:0005524">
    <property type="term" value="F:ATP binding"/>
    <property type="evidence" value="ECO:0007669"/>
    <property type="project" value="UniProtKB-KW"/>
</dbReference>
<dbReference type="CDD" id="cd07900">
    <property type="entry name" value="Adenylation_DNA_ligase_I_Euk"/>
    <property type="match status" value="1"/>
</dbReference>
<keyword evidence="6 14" id="KW-0547">Nucleotide-binding</keyword>
<dbReference type="GeneID" id="16994251"/>
<dbReference type="eggNOG" id="KOG0967">
    <property type="taxonomic scope" value="Eukaryota"/>
</dbReference>
<dbReference type="NCBIfam" id="TIGR00574">
    <property type="entry name" value="dnl1"/>
    <property type="match status" value="1"/>
</dbReference>
<evidence type="ECO:0000256" key="8">
    <source>
        <dbReference type="ARBA" id="ARBA00022840"/>
    </source>
</evidence>
<keyword evidence="11" id="KW-0539">Nucleus</keyword>
<dbReference type="InterPro" id="IPR012308">
    <property type="entry name" value="DNA_ligase_ATP-dep_N"/>
</dbReference>
<dbReference type="InterPro" id="IPR012309">
    <property type="entry name" value="DNA_ligase_ATP-dep_C"/>
</dbReference>
<dbReference type="HOGENOM" id="CLU_005138_4_0_1"/>
<dbReference type="PROSITE" id="PS00333">
    <property type="entry name" value="DNA_LIGASE_A2"/>
    <property type="match status" value="1"/>
</dbReference>
<keyword evidence="12" id="KW-0131">Cell cycle</keyword>
<dbReference type="GO" id="GO:0051301">
    <property type="term" value="P:cell division"/>
    <property type="evidence" value="ECO:0007669"/>
    <property type="project" value="UniProtKB-KW"/>
</dbReference>
<keyword evidence="8 14" id="KW-0067">ATP-binding</keyword>
<feature type="region of interest" description="Disordered" evidence="16">
    <location>
        <begin position="998"/>
        <end position="1028"/>
    </location>
</feature>
<dbReference type="Proteomes" id="UP000007014">
    <property type="component" value="Chromosome 11"/>
</dbReference>
<evidence type="ECO:0000256" key="3">
    <source>
        <dbReference type="ARBA" id="ARBA00022598"/>
    </source>
</evidence>
<dbReference type="STRING" id="280699.M1VHX2"/>
<dbReference type="InterPro" id="IPR036599">
    <property type="entry name" value="DNA_ligase_N_sf"/>
</dbReference>
<dbReference type="GO" id="GO:0005739">
    <property type="term" value="C:mitochondrion"/>
    <property type="evidence" value="ECO:0007669"/>
    <property type="project" value="TreeGrafter"/>
</dbReference>
<keyword evidence="10 14" id="KW-0234">DNA repair</keyword>
<evidence type="ECO:0000256" key="4">
    <source>
        <dbReference type="ARBA" id="ARBA00022618"/>
    </source>
</evidence>
<dbReference type="InterPro" id="IPR000977">
    <property type="entry name" value="DNA_ligase_ATP-dep"/>
</dbReference>
<evidence type="ECO:0000256" key="1">
    <source>
        <dbReference type="ARBA" id="ARBA00004123"/>
    </source>
</evidence>
<reference evidence="18 19" key="2">
    <citation type="journal article" date="2007" name="BMC Biol.">
        <title>A 100%-complete sequence reveals unusually simple genomic features in the hot-spring red alga Cyanidioschyzon merolae.</title>
        <authorList>
            <person name="Nozaki H."/>
            <person name="Takano H."/>
            <person name="Misumi O."/>
            <person name="Terasawa K."/>
            <person name="Matsuzaki M."/>
            <person name="Maruyama S."/>
            <person name="Nishida K."/>
            <person name="Yagisawa F."/>
            <person name="Yoshida Y."/>
            <person name="Fujiwara T."/>
            <person name="Takio S."/>
            <person name="Tamura K."/>
            <person name="Chung S.J."/>
            <person name="Nakamura S."/>
            <person name="Kuroiwa H."/>
            <person name="Tanaka K."/>
            <person name="Sato N."/>
            <person name="Kuroiwa T."/>
        </authorList>
    </citation>
    <scope>NUCLEOTIDE SEQUENCE [LARGE SCALE GENOMIC DNA]</scope>
    <source>
        <strain evidence="18 19">10D</strain>
    </source>
</reference>
<dbReference type="Gene3D" id="3.30.470.30">
    <property type="entry name" value="DNA ligase/mRNA capping enzyme"/>
    <property type="match status" value="1"/>
</dbReference>
<evidence type="ECO:0000313" key="19">
    <source>
        <dbReference type="Proteomes" id="UP000007014"/>
    </source>
</evidence>
<keyword evidence="9 14" id="KW-0233">DNA recombination</keyword>
<keyword evidence="19" id="KW-1185">Reference proteome</keyword>
<dbReference type="EMBL" id="AP006493">
    <property type="protein sequence ID" value="BAM80588.1"/>
    <property type="molecule type" value="Genomic_DNA"/>
</dbReference>
<evidence type="ECO:0000256" key="5">
    <source>
        <dbReference type="ARBA" id="ARBA00022705"/>
    </source>
</evidence>
<dbReference type="Gene3D" id="1.10.3260.10">
    <property type="entry name" value="DNA ligase, ATP-dependent, N-terminal domain"/>
    <property type="match status" value="1"/>
</dbReference>
<dbReference type="InterPro" id="IPR050191">
    <property type="entry name" value="ATP-dep_DNA_ligase"/>
</dbReference>
<evidence type="ECO:0000256" key="16">
    <source>
        <dbReference type="SAM" id="MobiDB-lite"/>
    </source>
</evidence>
<comment type="catalytic activity">
    <reaction evidence="13 14">
        <text>ATP + (deoxyribonucleotide)n-3'-hydroxyl + 5'-phospho-(deoxyribonucleotide)m = (deoxyribonucleotide)n+m + AMP + diphosphate.</text>
        <dbReference type="EC" id="6.5.1.1"/>
    </reaction>
</comment>
<dbReference type="InterPro" id="IPR012310">
    <property type="entry name" value="DNA_ligase_ATP-dep_cent"/>
</dbReference>
<dbReference type="GO" id="GO:0071897">
    <property type="term" value="P:DNA biosynthetic process"/>
    <property type="evidence" value="ECO:0007669"/>
    <property type="project" value="InterPro"/>
</dbReference>
<evidence type="ECO:0000256" key="11">
    <source>
        <dbReference type="ARBA" id="ARBA00023242"/>
    </source>
</evidence>
<dbReference type="Gramene" id="CMK235CT">
    <property type="protein sequence ID" value="CMK235CT"/>
    <property type="gene ID" value="CMK235C"/>
</dbReference>
<evidence type="ECO:0000256" key="12">
    <source>
        <dbReference type="ARBA" id="ARBA00023306"/>
    </source>
</evidence>
<name>M1VHX2_CYAM1</name>
<evidence type="ECO:0000256" key="9">
    <source>
        <dbReference type="ARBA" id="ARBA00023172"/>
    </source>
</evidence>
<dbReference type="CDD" id="cd07969">
    <property type="entry name" value="OBF_DNA_ligase_I"/>
    <property type="match status" value="1"/>
</dbReference>
<comment type="similarity">
    <text evidence="2 15">Belongs to the ATP-dependent DNA ligase family.</text>
</comment>
<feature type="domain" description="ATP-dependent DNA ligase family profile" evidence="17">
    <location>
        <begin position="748"/>
        <end position="885"/>
    </location>
</feature>
<dbReference type="Pfam" id="PF01068">
    <property type="entry name" value="DNA_ligase_A_M"/>
    <property type="match status" value="1"/>
</dbReference>
<evidence type="ECO:0000259" key="17">
    <source>
        <dbReference type="PROSITE" id="PS50160"/>
    </source>
</evidence>
<dbReference type="SUPFAM" id="SSF56091">
    <property type="entry name" value="DNA ligase/mRNA capping enzyme, catalytic domain"/>
    <property type="match status" value="1"/>
</dbReference>
<evidence type="ECO:0000256" key="14">
    <source>
        <dbReference type="RuleBase" id="RU000617"/>
    </source>
</evidence>
<keyword evidence="5" id="KW-0235">DNA replication</keyword>
<evidence type="ECO:0000256" key="10">
    <source>
        <dbReference type="ARBA" id="ARBA00023204"/>
    </source>
</evidence>
<feature type="compositionally biased region" description="Polar residues" evidence="16">
    <location>
        <begin position="323"/>
        <end position="335"/>
    </location>
</feature>
<dbReference type="OMA" id="ERFQSIC"/>
<feature type="compositionally biased region" description="Low complexity" evidence="16">
    <location>
        <begin position="196"/>
        <end position="213"/>
    </location>
</feature>
<dbReference type="GO" id="GO:0006273">
    <property type="term" value="P:lagging strand elongation"/>
    <property type="evidence" value="ECO:0007669"/>
    <property type="project" value="TreeGrafter"/>
</dbReference>
<sequence>MTCNWQLAHVLWRQEHLRSMKVICTVAKKELSATFKRPSNGYELSFALPRPRPPQKHCGPTARRTAAAASRREVSCPTTPSRCRWSVRTHNLSAWNARTGTDLSGAAVVPSLQAASQPALVSARLARCAPATCNAGHGISSRRERRRVSDFFGYIPLGSFEGPGRLLTIFESAEVSLVKEMPPLHRKQSRRVVCVADTSSDDSSSSAMASEASKFPGPDKFQNAALTRTSENELDANQPGTGTLDSVEETPVYGAPTTDASSDGLSPRTPRKPSGTSSSLDREEGDAGGSELFGTGRLRPTASEQVAEVKSDVSPADADSNHRLASTLQTAQLGSSEAKPPKKRARKGERAKRTLSTKANGDSDDEDRQTGLYGALAADDYLKLFEPCWEPGQPVPYSFLANAFETMAGTSGRIDLTRQLACVLFHVLNRTPVDLLPTIYLVINRLAPAHEGLEIGVGDALLLQALADATGRSLSKLREDYHRTGDLGDVAVHSRTTQRTMFAVPRLTIRNVYNELLAIARASGKAMQEEKRRRIQKLLVAAKNNEAKFIARALQGRLRIRLAEKTVILALAAAFVQNAAASRGTHPDAARVERAAHLLRTSSNECPSWNMITEALLELQDIDERLLERCHLTPGLPVMPMLAKPSRSIAEVLTRFEGMRFTCEYKYDGERAQIHGLADGSIRIYSRNAEDHTRKYPDVMEQILQAVGSSSDQPSFILDSEVVAFDRDAQRILPFQYIQQRARKHVSLDDLKTNVLIVAFDILYWRGEPLTRKPLAERRAILRDAFQEVPGGFRFATRRDVSDLDGIQKFMEEAVRDSCEGLMVKALEGPLSTYEPANRTQHWLKLKKDYLRTIGDTLDLVPIGAYYGRGKRTGWFGSFLLACYNPETEQFEAVTRVGTGFSEEQMAQLHSEYAQYVLDSPRPYVACSESVKPDIWLDPRQVWEVQCADLSISPAYVAACGYIAPDKGISVRFPRLLRIRSDKRPEDATTSAQLAEMYRNQFRSTESSSESSSSAAPSDEEPERNADD</sequence>
<dbReference type="PROSITE" id="PS50160">
    <property type="entry name" value="DNA_LIGASE_A3"/>
    <property type="match status" value="1"/>
</dbReference>
<dbReference type="FunFam" id="2.40.50.140:FF:000062">
    <property type="entry name" value="DNA ligase"/>
    <property type="match status" value="1"/>
</dbReference>
<keyword evidence="4" id="KW-0132">Cell division</keyword>
<dbReference type="GO" id="GO:0006281">
    <property type="term" value="P:DNA repair"/>
    <property type="evidence" value="ECO:0007669"/>
    <property type="project" value="UniProtKB-KW"/>
</dbReference>
<dbReference type="SUPFAM" id="SSF50249">
    <property type="entry name" value="Nucleic acid-binding proteins"/>
    <property type="match status" value="1"/>
</dbReference>
<dbReference type="Gene3D" id="3.30.1490.70">
    <property type="match status" value="1"/>
</dbReference>